<dbReference type="InterPro" id="IPR013154">
    <property type="entry name" value="ADH-like_N"/>
</dbReference>
<dbReference type="InterPro" id="IPR020843">
    <property type="entry name" value="ER"/>
</dbReference>
<comment type="cofactor">
    <cofactor evidence="1 7">
        <name>Zn(2+)</name>
        <dbReference type="ChEBI" id="CHEBI:29105"/>
    </cofactor>
</comment>
<gene>
    <name evidence="9" type="ORF">LZG35_08600</name>
</gene>
<evidence type="ECO:0000256" key="2">
    <source>
        <dbReference type="ARBA" id="ARBA00008072"/>
    </source>
</evidence>
<keyword evidence="4 7" id="KW-0479">Metal-binding</keyword>
<evidence type="ECO:0000256" key="1">
    <source>
        <dbReference type="ARBA" id="ARBA00001947"/>
    </source>
</evidence>
<organism evidence="9 10">
    <name type="scientific">Alloalcanivorax xenomutans</name>
    <dbReference type="NCBI Taxonomy" id="1094342"/>
    <lineage>
        <taxon>Bacteria</taxon>
        <taxon>Pseudomonadati</taxon>
        <taxon>Pseudomonadota</taxon>
        <taxon>Gammaproteobacteria</taxon>
        <taxon>Oceanospirillales</taxon>
        <taxon>Alcanivoracaceae</taxon>
        <taxon>Alloalcanivorax</taxon>
    </lineage>
</organism>
<comment type="similarity">
    <text evidence="2 7">Belongs to the zinc-containing alcohol dehydrogenase family.</text>
</comment>
<dbReference type="GO" id="GO:0005737">
    <property type="term" value="C:cytoplasm"/>
    <property type="evidence" value="ECO:0007669"/>
    <property type="project" value="TreeGrafter"/>
</dbReference>
<evidence type="ECO:0000256" key="4">
    <source>
        <dbReference type="ARBA" id="ARBA00022723"/>
    </source>
</evidence>
<dbReference type="InterPro" id="IPR013149">
    <property type="entry name" value="ADH-like_C"/>
</dbReference>
<keyword evidence="6" id="KW-0560">Oxidoreductase</keyword>
<evidence type="ECO:0000313" key="9">
    <source>
        <dbReference type="EMBL" id="MCE7508694.1"/>
    </source>
</evidence>
<dbReference type="PANTHER" id="PTHR42940:SF8">
    <property type="entry name" value="VACUOLAR PROTEIN SORTING-ASSOCIATED PROTEIN 11"/>
    <property type="match status" value="1"/>
</dbReference>
<keyword evidence="10" id="KW-1185">Reference proteome</keyword>
<dbReference type="AlphaFoldDB" id="A0A9Q3ZFY3"/>
<comment type="caution">
    <text evidence="9">The sequence shown here is derived from an EMBL/GenBank/DDBJ whole genome shotgun (WGS) entry which is preliminary data.</text>
</comment>
<evidence type="ECO:0000259" key="8">
    <source>
        <dbReference type="SMART" id="SM00829"/>
    </source>
</evidence>
<dbReference type="Pfam" id="PF00107">
    <property type="entry name" value="ADH_zinc_N"/>
    <property type="match status" value="1"/>
</dbReference>
<dbReference type="Gene3D" id="3.40.50.720">
    <property type="entry name" value="NAD(P)-binding Rossmann-like Domain"/>
    <property type="match status" value="1"/>
</dbReference>
<feature type="domain" description="Enoyl reductase (ER)" evidence="8">
    <location>
        <begin position="8"/>
        <end position="356"/>
    </location>
</feature>
<dbReference type="SMART" id="SM00829">
    <property type="entry name" value="PKS_ER"/>
    <property type="match status" value="1"/>
</dbReference>
<dbReference type="Proteomes" id="UP001107961">
    <property type="component" value="Unassembled WGS sequence"/>
</dbReference>
<protein>
    <recommendedName>
        <fullName evidence="3">alcohol dehydrogenase</fullName>
        <ecNumber evidence="3">1.1.1.1</ecNumber>
    </recommendedName>
</protein>
<reference evidence="9" key="1">
    <citation type="submission" date="2022-01" db="EMBL/GenBank/DDBJ databases">
        <authorList>
            <person name="Karlyshev A.V."/>
            <person name="Jaspars M."/>
        </authorList>
    </citation>
    <scope>NUCLEOTIDE SEQUENCE</scope>
    <source>
        <strain evidence="9">AGSA3-2</strain>
    </source>
</reference>
<evidence type="ECO:0000256" key="6">
    <source>
        <dbReference type="ARBA" id="ARBA00023002"/>
    </source>
</evidence>
<name>A0A9Q3ZFY3_9GAMM</name>
<dbReference type="InterPro" id="IPR036291">
    <property type="entry name" value="NAD(P)-bd_dom_sf"/>
</dbReference>
<dbReference type="EMBL" id="JAJVKT010000008">
    <property type="protein sequence ID" value="MCE7508694.1"/>
    <property type="molecule type" value="Genomic_DNA"/>
</dbReference>
<dbReference type="CDD" id="cd08240">
    <property type="entry name" value="6_hydroxyhexanoate_dh_like"/>
    <property type="match status" value="1"/>
</dbReference>
<dbReference type="EC" id="1.1.1.1" evidence="3"/>
<dbReference type="InterPro" id="IPR002328">
    <property type="entry name" value="ADH_Zn_CS"/>
</dbReference>
<evidence type="ECO:0000256" key="3">
    <source>
        <dbReference type="ARBA" id="ARBA00013190"/>
    </source>
</evidence>
<dbReference type="PANTHER" id="PTHR42940">
    <property type="entry name" value="ALCOHOL DEHYDROGENASE 1-RELATED"/>
    <property type="match status" value="1"/>
</dbReference>
<dbReference type="GO" id="GO:0008270">
    <property type="term" value="F:zinc ion binding"/>
    <property type="evidence" value="ECO:0007669"/>
    <property type="project" value="InterPro"/>
</dbReference>
<sequence length="360" mass="38236">MTAEQQNGVSDSRRFEFQEFGGPIAPQTYQLPAPASDEVLLKVNYCGVCHSDVHLHDGYFELGGDKRLNFAMPLPLTLGHEVIGTVVAVGDQVTGVKPGDQRLIYPWIGCGKCGACQKGEENLCVTPAHLGVNKPGGYADHIVVPHSRYLLDISGLNPGDAATLACSGLTTFSAINKVLPLADDQWIVVIGCGGLGQMALRILQAMGIGNVIGIDLSEEKRKLAQESGARHSFDPNTPKLNRVVAETCPGTVQAALDFVGNEQTAQLALSLLGKGGKYVPVGLHGGELRYPLPIITNKAVSIIGSYVGTLKELEDLVAFAKEKNLPPIHIEHRPLESAAQAVEDLEKGQVAGRVILDAGN</sequence>
<dbReference type="RefSeq" id="WP_158549042.1">
    <property type="nucleotide sequence ID" value="NZ_CBDDTQ010000005.1"/>
</dbReference>
<evidence type="ECO:0000313" key="10">
    <source>
        <dbReference type="Proteomes" id="UP001107961"/>
    </source>
</evidence>
<dbReference type="Gene3D" id="3.90.180.10">
    <property type="entry name" value="Medium-chain alcohol dehydrogenases, catalytic domain"/>
    <property type="match status" value="1"/>
</dbReference>
<dbReference type="SUPFAM" id="SSF51735">
    <property type="entry name" value="NAD(P)-binding Rossmann-fold domains"/>
    <property type="match status" value="1"/>
</dbReference>
<evidence type="ECO:0000256" key="5">
    <source>
        <dbReference type="ARBA" id="ARBA00022833"/>
    </source>
</evidence>
<dbReference type="Pfam" id="PF08240">
    <property type="entry name" value="ADH_N"/>
    <property type="match status" value="1"/>
</dbReference>
<dbReference type="GO" id="GO:0004022">
    <property type="term" value="F:alcohol dehydrogenase (NAD+) activity"/>
    <property type="evidence" value="ECO:0007669"/>
    <property type="project" value="UniProtKB-EC"/>
</dbReference>
<dbReference type="InterPro" id="IPR011032">
    <property type="entry name" value="GroES-like_sf"/>
</dbReference>
<dbReference type="SUPFAM" id="SSF50129">
    <property type="entry name" value="GroES-like"/>
    <property type="match status" value="1"/>
</dbReference>
<dbReference type="PROSITE" id="PS00059">
    <property type="entry name" value="ADH_ZINC"/>
    <property type="match status" value="1"/>
</dbReference>
<evidence type="ECO:0000256" key="7">
    <source>
        <dbReference type="RuleBase" id="RU361277"/>
    </source>
</evidence>
<accession>A0A9Q3ZFY3</accession>
<keyword evidence="5 7" id="KW-0862">Zinc</keyword>
<proteinExistence type="inferred from homology"/>